<proteinExistence type="predicted"/>
<dbReference type="Pfam" id="PF12874">
    <property type="entry name" value="zf-met"/>
    <property type="match status" value="1"/>
</dbReference>
<protein>
    <recommendedName>
        <fullName evidence="2">C2H2-type domain-containing protein</fullName>
    </recommendedName>
</protein>
<accession>A0AA39P5E5</accession>
<reference evidence="3" key="1">
    <citation type="submission" date="2023-06" db="EMBL/GenBank/DDBJ databases">
        <authorList>
            <consortium name="Lawrence Berkeley National Laboratory"/>
            <person name="Ahrendt S."/>
            <person name="Sahu N."/>
            <person name="Indic B."/>
            <person name="Wong-Bajracharya J."/>
            <person name="Merenyi Z."/>
            <person name="Ke H.-M."/>
            <person name="Monk M."/>
            <person name="Kocsube S."/>
            <person name="Drula E."/>
            <person name="Lipzen A."/>
            <person name="Balint B."/>
            <person name="Henrissat B."/>
            <person name="Andreopoulos B."/>
            <person name="Martin F.M."/>
            <person name="Harder C.B."/>
            <person name="Rigling D."/>
            <person name="Ford K.L."/>
            <person name="Foster G.D."/>
            <person name="Pangilinan J."/>
            <person name="Papanicolaou A."/>
            <person name="Barry K."/>
            <person name="LaButti K."/>
            <person name="Viragh M."/>
            <person name="Koriabine M."/>
            <person name="Yan M."/>
            <person name="Riley R."/>
            <person name="Champramary S."/>
            <person name="Plett K.L."/>
            <person name="Tsai I.J."/>
            <person name="Slot J."/>
            <person name="Sipos G."/>
            <person name="Plett J."/>
            <person name="Nagy L.G."/>
            <person name="Grigoriev I.V."/>
        </authorList>
    </citation>
    <scope>NUCLEOTIDE SEQUENCE</scope>
    <source>
        <strain evidence="3">ICMP 16352</strain>
    </source>
</reference>
<dbReference type="AlphaFoldDB" id="A0AA39P5E5"/>
<dbReference type="SMART" id="SM00451">
    <property type="entry name" value="ZnF_U1"/>
    <property type="match status" value="3"/>
</dbReference>
<evidence type="ECO:0000313" key="4">
    <source>
        <dbReference type="Proteomes" id="UP001175227"/>
    </source>
</evidence>
<keyword evidence="4" id="KW-1185">Reference proteome</keyword>
<feature type="compositionally biased region" description="Basic residues" evidence="1">
    <location>
        <begin position="79"/>
        <end position="88"/>
    </location>
</feature>
<evidence type="ECO:0000259" key="2">
    <source>
        <dbReference type="PROSITE" id="PS00028"/>
    </source>
</evidence>
<evidence type="ECO:0000313" key="3">
    <source>
        <dbReference type="EMBL" id="KAK0477918.1"/>
    </source>
</evidence>
<feature type="domain" description="C2H2-type" evidence="2">
    <location>
        <begin position="28"/>
        <end position="50"/>
    </location>
</feature>
<name>A0AA39P5E5_9AGAR</name>
<dbReference type="InterPro" id="IPR003604">
    <property type="entry name" value="Matrin/U1-like-C_Znf_C2H2"/>
</dbReference>
<dbReference type="InterPro" id="IPR013087">
    <property type="entry name" value="Znf_C2H2_type"/>
</dbReference>
<evidence type="ECO:0000256" key="1">
    <source>
        <dbReference type="SAM" id="MobiDB-lite"/>
    </source>
</evidence>
<comment type="caution">
    <text evidence="3">The sequence shown here is derived from an EMBL/GenBank/DDBJ whole genome shotgun (WGS) entry which is preliminary data.</text>
</comment>
<feature type="region of interest" description="Disordered" evidence="1">
    <location>
        <begin position="79"/>
        <end position="100"/>
    </location>
</feature>
<organism evidence="3 4">
    <name type="scientific">Armillaria novae-zelandiae</name>
    <dbReference type="NCBI Taxonomy" id="153914"/>
    <lineage>
        <taxon>Eukaryota</taxon>
        <taxon>Fungi</taxon>
        <taxon>Dikarya</taxon>
        <taxon>Basidiomycota</taxon>
        <taxon>Agaricomycotina</taxon>
        <taxon>Agaricomycetes</taxon>
        <taxon>Agaricomycetidae</taxon>
        <taxon>Agaricales</taxon>
        <taxon>Marasmiineae</taxon>
        <taxon>Physalacriaceae</taxon>
        <taxon>Armillaria</taxon>
    </lineage>
</organism>
<sequence>MVAVCPKILSAGHCDDDSCRFRHDVLVCKPCHMIFPSQHNLDAHLISKKHRAASSGPAIYYCSICDRTMGRPSWNPHVRGAHHRKQATRRSISPNVQPEVPEEVPGSTFCPPCNSHILHKAWKAHIAGRKHRARTQYTKFASALEEAEEDKHGVTVKGNLDFDVVDPSTASTGVSREITINTTVPHALLSVVVRLASSKHRSAFSPYVLRSDVCSTLLKSLTTDLP</sequence>
<dbReference type="SUPFAM" id="SSF57667">
    <property type="entry name" value="beta-beta-alpha zinc fingers"/>
    <property type="match status" value="1"/>
</dbReference>
<dbReference type="GO" id="GO:0008270">
    <property type="term" value="F:zinc ion binding"/>
    <property type="evidence" value="ECO:0007669"/>
    <property type="project" value="InterPro"/>
</dbReference>
<dbReference type="EMBL" id="JAUEPR010000015">
    <property type="protein sequence ID" value="KAK0477918.1"/>
    <property type="molecule type" value="Genomic_DNA"/>
</dbReference>
<dbReference type="PROSITE" id="PS00028">
    <property type="entry name" value="ZINC_FINGER_C2H2_1"/>
    <property type="match status" value="1"/>
</dbReference>
<gene>
    <name evidence="3" type="ORF">IW261DRAFT_255705</name>
</gene>
<dbReference type="GO" id="GO:0003676">
    <property type="term" value="F:nucleic acid binding"/>
    <property type="evidence" value="ECO:0007669"/>
    <property type="project" value="InterPro"/>
</dbReference>
<dbReference type="Proteomes" id="UP001175227">
    <property type="component" value="Unassembled WGS sequence"/>
</dbReference>
<dbReference type="InterPro" id="IPR036236">
    <property type="entry name" value="Znf_C2H2_sf"/>
</dbReference>
<dbReference type="SMART" id="SM00355">
    <property type="entry name" value="ZnF_C2H2"/>
    <property type="match status" value="2"/>
</dbReference>